<evidence type="ECO:0000313" key="1">
    <source>
        <dbReference type="EMBL" id="CAD9857586.1"/>
    </source>
</evidence>
<accession>A0A7S2US35</accession>
<reference evidence="1" key="1">
    <citation type="submission" date="2021-01" db="EMBL/GenBank/DDBJ databases">
        <authorList>
            <person name="Corre E."/>
            <person name="Pelletier E."/>
            <person name="Niang G."/>
            <person name="Scheremetjew M."/>
            <person name="Finn R."/>
            <person name="Kale V."/>
            <person name="Holt S."/>
            <person name="Cochrane G."/>
            <person name="Meng A."/>
            <person name="Brown T."/>
            <person name="Cohen L."/>
        </authorList>
    </citation>
    <scope>NUCLEOTIDE SEQUENCE</scope>
    <source>
        <strain evidence="1">CCMP1661</strain>
    </source>
</reference>
<gene>
    <name evidence="1" type="ORF">FJAP1339_LOCUS80</name>
</gene>
<sequence length="258" mass="28762">MGAGGSAASMGLSREQEVQVYKDLQQLHDSKRKDNMSDEEQLEFYRLMQSSYVQLVKKVGGIDIGPNEVMVPSIFAQPKESSTSPERNIMEKQLMVNYHNPKSFCVGDIIRAKIPGMGALMFEGVVMEINDADGTLEVEFDGDMETVNQSTCQRVLSWNTLEVGDVVQARPEGMRQMFTAIILRCNVDGTYKIIYEGDDEIEDGVTEDRIRKTASGRSIAARRWKKGIKSILATNAFKGFGSRTMSEANTPLNLSARR</sequence>
<organism evidence="1">
    <name type="scientific">Fibrocapsa japonica</name>
    <dbReference type="NCBI Taxonomy" id="94617"/>
    <lineage>
        <taxon>Eukaryota</taxon>
        <taxon>Sar</taxon>
        <taxon>Stramenopiles</taxon>
        <taxon>Ochrophyta</taxon>
        <taxon>Raphidophyceae</taxon>
        <taxon>Chattonellales</taxon>
        <taxon>Chattonellaceae</taxon>
        <taxon>Fibrocapsa</taxon>
    </lineage>
</organism>
<protein>
    <submittedName>
        <fullName evidence="1">Uncharacterized protein</fullName>
    </submittedName>
</protein>
<name>A0A7S2US35_9STRA</name>
<dbReference type="AlphaFoldDB" id="A0A7S2US35"/>
<dbReference type="EMBL" id="HBHR01000282">
    <property type="protein sequence ID" value="CAD9857586.1"/>
    <property type="molecule type" value="Transcribed_RNA"/>
</dbReference>
<dbReference type="CDD" id="cd04508">
    <property type="entry name" value="Tudor_SF"/>
    <property type="match status" value="1"/>
</dbReference>
<dbReference type="Gene3D" id="2.30.30.140">
    <property type="match status" value="1"/>
</dbReference>
<proteinExistence type="predicted"/>